<comment type="caution">
    <text evidence="13">The sequence shown here is derived from an EMBL/GenBank/DDBJ whole genome shotgun (WGS) entry which is preliminary data.</text>
</comment>
<dbReference type="PANTHER" id="PTHR12604:SF4">
    <property type="entry name" value="X-RAY REPAIR CROSS-COMPLEMENTING PROTEIN 5"/>
    <property type="match status" value="1"/>
</dbReference>
<gene>
    <name evidence="13" type="ORF">ONE63_007676</name>
</gene>
<evidence type="ECO:0000256" key="4">
    <source>
        <dbReference type="ARBA" id="ARBA00022763"/>
    </source>
</evidence>
<name>A0AAV7XSI3_9NEOP</name>
<accession>A0AAV7XSI3</accession>
<dbReference type="GO" id="GO:0005524">
    <property type="term" value="F:ATP binding"/>
    <property type="evidence" value="ECO:0007669"/>
    <property type="project" value="UniProtKB-KW"/>
</dbReference>
<dbReference type="Pfam" id="PF02735">
    <property type="entry name" value="Ku"/>
    <property type="match status" value="1"/>
</dbReference>
<organism evidence="13 14">
    <name type="scientific">Megalurothrips usitatus</name>
    <name type="common">bean blossom thrips</name>
    <dbReference type="NCBI Taxonomy" id="439358"/>
    <lineage>
        <taxon>Eukaryota</taxon>
        <taxon>Metazoa</taxon>
        <taxon>Ecdysozoa</taxon>
        <taxon>Arthropoda</taxon>
        <taxon>Hexapoda</taxon>
        <taxon>Insecta</taxon>
        <taxon>Pterygota</taxon>
        <taxon>Neoptera</taxon>
        <taxon>Paraneoptera</taxon>
        <taxon>Thysanoptera</taxon>
        <taxon>Terebrantia</taxon>
        <taxon>Thripoidea</taxon>
        <taxon>Thripidae</taxon>
        <taxon>Megalurothrips</taxon>
    </lineage>
</organism>
<evidence type="ECO:0000256" key="2">
    <source>
        <dbReference type="ARBA" id="ARBA00007726"/>
    </source>
</evidence>
<dbReference type="GO" id="GO:0016787">
    <property type="term" value="F:hydrolase activity"/>
    <property type="evidence" value="ECO:0007669"/>
    <property type="project" value="UniProtKB-KW"/>
</dbReference>
<dbReference type="GO" id="GO:0003690">
    <property type="term" value="F:double-stranded DNA binding"/>
    <property type="evidence" value="ECO:0007669"/>
    <property type="project" value="TreeGrafter"/>
</dbReference>
<dbReference type="SUPFAM" id="SSF101420">
    <property type="entry name" value="C-terminal domain of Ku80"/>
    <property type="match status" value="1"/>
</dbReference>
<dbReference type="InterPro" id="IPR005161">
    <property type="entry name" value="Ku_N"/>
</dbReference>
<evidence type="ECO:0000256" key="6">
    <source>
        <dbReference type="ARBA" id="ARBA00022806"/>
    </source>
</evidence>
<feature type="domain" description="Ku" evidence="12">
    <location>
        <begin position="330"/>
        <end position="468"/>
    </location>
</feature>
<dbReference type="GO" id="GO:0000723">
    <property type="term" value="P:telomere maintenance"/>
    <property type="evidence" value="ECO:0007669"/>
    <property type="project" value="InterPro"/>
</dbReference>
<keyword evidence="7" id="KW-0067">ATP-binding</keyword>
<dbReference type="Pfam" id="PF08785">
    <property type="entry name" value="Ku_PK_bind"/>
    <property type="match status" value="1"/>
</dbReference>
<keyword evidence="9" id="KW-0233">DNA recombination</keyword>
<evidence type="ECO:0000256" key="11">
    <source>
        <dbReference type="ARBA" id="ARBA00023242"/>
    </source>
</evidence>
<evidence type="ECO:0000256" key="3">
    <source>
        <dbReference type="ARBA" id="ARBA00022741"/>
    </source>
</evidence>
<keyword evidence="4" id="KW-0227">DNA damage</keyword>
<dbReference type="GO" id="GO:0003684">
    <property type="term" value="F:damaged DNA binding"/>
    <property type="evidence" value="ECO:0007669"/>
    <property type="project" value="InterPro"/>
</dbReference>
<keyword evidence="6" id="KW-0347">Helicase</keyword>
<comment type="subcellular location">
    <subcellularLocation>
        <location evidence="1">Nucleus</location>
    </subcellularLocation>
</comment>
<protein>
    <recommendedName>
        <fullName evidence="12">Ku domain-containing protein</fullName>
    </recommendedName>
</protein>
<dbReference type="GO" id="GO:0042162">
    <property type="term" value="F:telomeric DNA binding"/>
    <property type="evidence" value="ECO:0007669"/>
    <property type="project" value="InterPro"/>
</dbReference>
<reference evidence="13" key="1">
    <citation type="submission" date="2022-12" db="EMBL/GenBank/DDBJ databases">
        <title>Chromosome-level genome assembly of the bean flower thrips Megalurothrips usitatus.</title>
        <authorList>
            <person name="Ma L."/>
            <person name="Liu Q."/>
            <person name="Li H."/>
            <person name="Cai W."/>
        </authorList>
    </citation>
    <scope>NUCLEOTIDE SEQUENCE</scope>
    <source>
        <strain evidence="13">Cailab_2022a</strain>
    </source>
</reference>
<evidence type="ECO:0000256" key="8">
    <source>
        <dbReference type="ARBA" id="ARBA00023125"/>
    </source>
</evidence>
<dbReference type="PANTHER" id="PTHR12604">
    <property type="entry name" value="KU AUTOANTIGEN DNA HELICASE"/>
    <property type="match status" value="1"/>
</dbReference>
<keyword evidence="8" id="KW-0238">DNA-binding</keyword>
<dbReference type="Gene3D" id="1.25.40.240">
    <property type="entry name" value="Ku, C-terminal domain"/>
    <property type="match status" value="1"/>
</dbReference>
<dbReference type="Gene3D" id="3.40.50.410">
    <property type="entry name" value="von Willebrand factor, type A domain"/>
    <property type="match status" value="1"/>
</dbReference>
<dbReference type="InterPro" id="IPR016194">
    <property type="entry name" value="SPOC-like_C_dom_sf"/>
</dbReference>
<comment type="similarity">
    <text evidence="2">Belongs to the ku80 family.</text>
</comment>
<dbReference type="GO" id="GO:0006310">
    <property type="term" value="P:DNA recombination"/>
    <property type="evidence" value="ECO:0007669"/>
    <property type="project" value="UniProtKB-KW"/>
</dbReference>
<dbReference type="Gene3D" id="2.40.290.10">
    <property type="match status" value="1"/>
</dbReference>
<dbReference type="GO" id="GO:0043564">
    <property type="term" value="C:Ku70:Ku80 complex"/>
    <property type="evidence" value="ECO:0007669"/>
    <property type="project" value="InterPro"/>
</dbReference>
<dbReference type="InterPro" id="IPR036465">
    <property type="entry name" value="vWFA_dom_sf"/>
</dbReference>
<dbReference type="Proteomes" id="UP001075354">
    <property type="component" value="Chromosome 5"/>
</dbReference>
<dbReference type="SMART" id="SM00559">
    <property type="entry name" value="Ku78"/>
    <property type="match status" value="1"/>
</dbReference>
<evidence type="ECO:0000256" key="1">
    <source>
        <dbReference type="ARBA" id="ARBA00004123"/>
    </source>
</evidence>
<dbReference type="InterPro" id="IPR024193">
    <property type="entry name" value="Ku80"/>
</dbReference>
<keyword evidence="3" id="KW-0547">Nucleotide-binding</keyword>
<dbReference type="EMBL" id="JAPTSV010000005">
    <property type="protein sequence ID" value="KAJ1527717.1"/>
    <property type="molecule type" value="Genomic_DNA"/>
</dbReference>
<dbReference type="Gene3D" id="1.10.1600.10">
    <property type="match status" value="1"/>
</dbReference>
<dbReference type="SUPFAM" id="SSF53300">
    <property type="entry name" value="vWA-like"/>
    <property type="match status" value="1"/>
</dbReference>
<sequence length="761" mass="84693">MARTAHEAIIIVLDVGPNVGQLLPNGETFLSNAQLCATQILQRKILAGSKDEIGLILLGSEQTNNPLADGEGSYNNIEIAHTLQLADWQMVKTISNYEKCTTSNGDWLDALIVAADYMRSAIEGKRFKEKKIVLLSNCCADVSDDEVDSVIQGLQTEEIQIISIGPQVYTTQSQGPSSQDNKSEVQAEGEKLITRIIEQVDNSVICSFEDAIAQLMYFEQKKTRPTPWKVVMDIGSTIRIPLVGYKKVAPVKPHNMRDIITSYNKSARESAAVKSKQEPTSDGISSLQSLDISRIHPDQIETQDDEFMDSDDDEVKIEKDRIYRTVGDDAAPIPDADVIEGYMFGTTIVPVTEDDIPGLTYYSGEKCLSVLGFTKKQNVPMYLHTGDGCHQFFPEKEENCIRAFSALVQAMDSKDMVAIVRKVYRKDSTPTMCALFPMISPVFQCFVCIELPFSEDVKTLLFPPLVGEKNKPSKEQLDAVDNLITSMDLMATEYEEDAETGLFDPHKTLDPYEQHFHSIIAKKALNKDMYFSGVEVDEAVRLLLSSSEEVLESAKPCLDEIKKLFTLTEIVPKEGARKAAADIFQQNKLDDSTPTPTPSSLCHPDSSNVTAHIGTVHPQEDFKNLVDAGIPLEKACDLMAQVIRDLVFKAFDADDFNKPFKCLISLRKACLEKSPVIFNDWISKFKNELPPEKVGFWELIASGKAGLITSSETIISNISDEAAKQFLQVDDVKDETFPNQPVDEDLDDLVCIWDKNNLKCM</sequence>
<evidence type="ECO:0000256" key="10">
    <source>
        <dbReference type="ARBA" id="ARBA00023204"/>
    </source>
</evidence>
<evidence type="ECO:0000256" key="5">
    <source>
        <dbReference type="ARBA" id="ARBA00022801"/>
    </source>
</evidence>
<proteinExistence type="inferred from homology"/>
<keyword evidence="14" id="KW-1185">Reference proteome</keyword>
<evidence type="ECO:0000313" key="14">
    <source>
        <dbReference type="Proteomes" id="UP001075354"/>
    </source>
</evidence>
<dbReference type="InterPro" id="IPR006164">
    <property type="entry name" value="DNA_bd_Ku70/Ku80"/>
</dbReference>
<keyword evidence="5" id="KW-0378">Hydrolase</keyword>
<evidence type="ECO:0000256" key="9">
    <source>
        <dbReference type="ARBA" id="ARBA00023172"/>
    </source>
</evidence>
<evidence type="ECO:0000256" key="7">
    <source>
        <dbReference type="ARBA" id="ARBA00022840"/>
    </source>
</evidence>
<evidence type="ECO:0000259" key="12">
    <source>
        <dbReference type="SMART" id="SM00559"/>
    </source>
</evidence>
<dbReference type="Pfam" id="PF03731">
    <property type="entry name" value="Ku_N"/>
    <property type="match status" value="1"/>
</dbReference>
<dbReference type="InterPro" id="IPR014893">
    <property type="entry name" value="Ku_PK_bind"/>
</dbReference>
<dbReference type="GO" id="GO:0006303">
    <property type="term" value="P:double-strand break repair via nonhomologous end joining"/>
    <property type="evidence" value="ECO:0007669"/>
    <property type="project" value="InterPro"/>
</dbReference>
<dbReference type="SUPFAM" id="SSF100939">
    <property type="entry name" value="SPOC domain-like"/>
    <property type="match status" value="1"/>
</dbReference>
<keyword evidence="10" id="KW-0234">DNA repair</keyword>
<keyword evidence="11" id="KW-0539">Nucleus</keyword>
<dbReference type="GO" id="GO:0004386">
    <property type="term" value="F:helicase activity"/>
    <property type="evidence" value="ECO:0007669"/>
    <property type="project" value="UniProtKB-KW"/>
</dbReference>
<dbReference type="CDD" id="cd00873">
    <property type="entry name" value="KU80"/>
    <property type="match status" value="1"/>
</dbReference>
<evidence type="ECO:0000313" key="13">
    <source>
        <dbReference type="EMBL" id="KAJ1527717.1"/>
    </source>
</evidence>
<dbReference type="AlphaFoldDB" id="A0AAV7XSI3"/>
<dbReference type="InterPro" id="IPR036494">
    <property type="entry name" value="Ku_C_sf"/>
</dbReference>